<accession>A0A1C4XXF5</accession>
<dbReference type="Proteomes" id="UP000198243">
    <property type="component" value="Chromosome I"/>
</dbReference>
<gene>
    <name evidence="1" type="ORF">GA0070607_5910</name>
</gene>
<protein>
    <submittedName>
        <fullName evidence="1">Uncharacterized protein</fullName>
    </submittedName>
</protein>
<name>A0A1C4XXF5_9ACTN</name>
<dbReference type="EMBL" id="LT607412">
    <property type="protein sequence ID" value="SCF13122.1"/>
    <property type="molecule type" value="Genomic_DNA"/>
</dbReference>
<evidence type="ECO:0000313" key="2">
    <source>
        <dbReference type="Proteomes" id="UP000198243"/>
    </source>
</evidence>
<evidence type="ECO:0000313" key="1">
    <source>
        <dbReference type="EMBL" id="SCF13122.1"/>
    </source>
</evidence>
<proteinExistence type="predicted"/>
<reference evidence="2" key="1">
    <citation type="submission" date="2016-06" db="EMBL/GenBank/DDBJ databases">
        <authorList>
            <person name="Varghese N."/>
            <person name="Submissions Spin"/>
        </authorList>
    </citation>
    <scope>NUCLEOTIDE SEQUENCE [LARGE SCALE GENOMIC DNA]</scope>
    <source>
        <strain evidence="2">DSM 44875</strain>
    </source>
</reference>
<sequence length="46" mass="5124">MPHTMAWMLNTTRTMAAVQAAFATNRMTGLAFRQVDTAARWPEPTA</sequence>
<organism evidence="1 2">
    <name type="scientific">Micromonospora coriariae</name>
    <dbReference type="NCBI Taxonomy" id="285665"/>
    <lineage>
        <taxon>Bacteria</taxon>
        <taxon>Bacillati</taxon>
        <taxon>Actinomycetota</taxon>
        <taxon>Actinomycetes</taxon>
        <taxon>Micromonosporales</taxon>
        <taxon>Micromonosporaceae</taxon>
        <taxon>Micromonospora</taxon>
    </lineage>
</organism>
<dbReference type="AlphaFoldDB" id="A0A1C4XXF5"/>
<keyword evidence="2" id="KW-1185">Reference proteome</keyword>